<dbReference type="InParanoid" id="Q0U5E4"/>
<proteinExistence type="predicted"/>
<dbReference type="AlphaFoldDB" id="Q0U5E4"/>
<reference evidence="3" key="1">
    <citation type="journal article" date="2007" name="Plant Cell">
        <title>Dothideomycete-plant interactions illuminated by genome sequencing and EST analysis of the wheat pathogen Stagonospora nodorum.</title>
        <authorList>
            <person name="Hane J.K."/>
            <person name="Lowe R.G."/>
            <person name="Solomon P.S."/>
            <person name="Tan K.C."/>
            <person name="Schoch C.L."/>
            <person name="Spatafora J.W."/>
            <person name="Crous P.W."/>
            <person name="Kodira C."/>
            <person name="Birren B.W."/>
            <person name="Galagan J.E."/>
            <person name="Torriani S.F."/>
            <person name="McDonald B.A."/>
            <person name="Oliver R.P."/>
        </authorList>
    </citation>
    <scope>NUCLEOTIDE SEQUENCE [LARGE SCALE GENOMIC DNA]</scope>
    <source>
        <strain evidence="3">SN15 / ATCC MYA-4574 / FGSC 10173</strain>
    </source>
</reference>
<evidence type="ECO:0000256" key="1">
    <source>
        <dbReference type="SAM" id="MobiDB-lite"/>
    </source>
</evidence>
<organism evidence="2 3">
    <name type="scientific">Phaeosphaeria nodorum (strain SN15 / ATCC MYA-4574 / FGSC 10173)</name>
    <name type="common">Glume blotch fungus</name>
    <name type="synonym">Parastagonospora nodorum</name>
    <dbReference type="NCBI Taxonomy" id="321614"/>
    <lineage>
        <taxon>Eukaryota</taxon>
        <taxon>Fungi</taxon>
        <taxon>Dikarya</taxon>
        <taxon>Ascomycota</taxon>
        <taxon>Pezizomycotina</taxon>
        <taxon>Dothideomycetes</taxon>
        <taxon>Pleosporomycetidae</taxon>
        <taxon>Pleosporales</taxon>
        <taxon>Pleosporineae</taxon>
        <taxon>Phaeosphaeriaceae</taxon>
        <taxon>Parastagonospora</taxon>
    </lineage>
</organism>
<protein>
    <submittedName>
        <fullName evidence="2">Uncharacterized protein</fullName>
    </submittedName>
</protein>
<dbReference type="Proteomes" id="UP000001055">
    <property type="component" value="Unassembled WGS sequence"/>
</dbReference>
<gene>
    <name evidence="2" type="ORF">SNOG_13020</name>
</gene>
<feature type="region of interest" description="Disordered" evidence="1">
    <location>
        <begin position="1"/>
        <end position="24"/>
    </location>
</feature>
<dbReference type="KEGG" id="pno:SNOG_13020"/>
<dbReference type="HOGENOM" id="CLU_3207831_0_0_1"/>
<dbReference type="RefSeq" id="XP_001803234.1">
    <property type="nucleotide sequence ID" value="XM_001803182.1"/>
</dbReference>
<evidence type="ECO:0000313" key="3">
    <source>
        <dbReference type="Proteomes" id="UP000001055"/>
    </source>
</evidence>
<dbReference type="GeneID" id="5980146"/>
<accession>Q0U5E4</accession>
<evidence type="ECO:0000313" key="2">
    <source>
        <dbReference type="EMBL" id="EAT79820.1"/>
    </source>
</evidence>
<name>Q0U5E4_PHANO</name>
<sequence>MSSALCPATSRYGLATTSPRVERPNPIILTKAPRRHLRRSYERYR</sequence>
<dbReference type="EMBL" id="CH445348">
    <property type="protein sequence ID" value="EAT79820.1"/>
    <property type="molecule type" value="Genomic_DNA"/>
</dbReference>